<evidence type="ECO:0000313" key="10">
    <source>
        <dbReference type="EMBL" id="OBR93859.1"/>
    </source>
</evidence>
<proteinExistence type="inferred from homology"/>
<keyword evidence="12" id="KW-1185">Reference proteome</keyword>
<evidence type="ECO:0000256" key="5">
    <source>
        <dbReference type="HAMAP-Rule" id="MF_00602"/>
    </source>
</evidence>
<dbReference type="PROSITE" id="PS00112">
    <property type="entry name" value="PHOSPHAGEN_KINASE"/>
    <property type="match status" value="1"/>
</dbReference>
<comment type="function">
    <text evidence="5">Catalyzes the specific phosphorylation of arginine residues in proteins.</text>
</comment>
<dbReference type="InterPro" id="IPR014746">
    <property type="entry name" value="Gln_synth/guanido_kin_cat_dom"/>
</dbReference>
<dbReference type="EC" id="2.7.14.1" evidence="5"/>
<comment type="catalytic activity">
    <reaction evidence="5">
        <text>L-arginyl-[protein] + ATP = N(omega)-phospho-L-arginyl-[protein] + ADP + H(+)</text>
        <dbReference type="Rhea" id="RHEA:43384"/>
        <dbReference type="Rhea" id="RHEA-COMP:10532"/>
        <dbReference type="Rhea" id="RHEA-COMP:10533"/>
        <dbReference type="ChEBI" id="CHEBI:15378"/>
        <dbReference type="ChEBI" id="CHEBI:29965"/>
        <dbReference type="ChEBI" id="CHEBI:30616"/>
        <dbReference type="ChEBI" id="CHEBI:83226"/>
        <dbReference type="ChEBI" id="CHEBI:456216"/>
        <dbReference type="EC" id="2.7.14.1"/>
    </reaction>
</comment>
<keyword evidence="1 5" id="KW-0808">Transferase</keyword>
<evidence type="ECO:0000259" key="8">
    <source>
        <dbReference type="PROSITE" id="PS51510"/>
    </source>
</evidence>
<dbReference type="PATRIC" id="fig|1705578.3.peg.5"/>
<evidence type="ECO:0000256" key="6">
    <source>
        <dbReference type="PROSITE-ProRule" id="PRU00843"/>
    </source>
</evidence>
<dbReference type="PROSITE" id="PS51510">
    <property type="entry name" value="PHOSPHAGEN_KINASE_C"/>
    <property type="match status" value="1"/>
</dbReference>
<reference evidence="9 11" key="1">
    <citation type="journal article" date="2015" name="Biotechnol. Bioeng.">
        <title>Genome sequence and phenotypic characterization of Caulobacter segnis.</title>
        <authorList>
            <person name="Patel S."/>
            <person name="Fletcher B."/>
            <person name="Scott D.C."/>
            <person name="Ely B."/>
        </authorList>
    </citation>
    <scope>NUCLEOTIDE SEQUENCE [LARGE SCALE GENOMIC DNA]</scope>
    <source>
        <strain evidence="9 11">PS02</strain>
    </source>
</reference>
<evidence type="ECO:0000256" key="7">
    <source>
        <dbReference type="RuleBase" id="RU000505"/>
    </source>
</evidence>
<dbReference type="GO" id="GO:0005524">
    <property type="term" value="F:ATP binding"/>
    <property type="evidence" value="ECO:0007669"/>
    <property type="project" value="UniProtKB-UniRule"/>
</dbReference>
<evidence type="ECO:0000313" key="12">
    <source>
        <dbReference type="Proteomes" id="UP000093694"/>
    </source>
</evidence>
<feature type="domain" description="Phosphagen kinase C-terminal" evidence="8">
    <location>
        <begin position="15"/>
        <end position="245"/>
    </location>
</feature>
<dbReference type="InterPro" id="IPR000749">
    <property type="entry name" value="ATP-guanido_PTrfase"/>
</dbReference>
<keyword evidence="2 5" id="KW-0547">Nucleotide-binding</keyword>
<accession>A0A166UC36</accession>
<feature type="binding site" evidence="5 6">
    <location>
        <position position="82"/>
    </location>
    <ligand>
        <name>ATP</name>
        <dbReference type="ChEBI" id="CHEBI:30616"/>
    </ligand>
</feature>
<evidence type="ECO:0000256" key="1">
    <source>
        <dbReference type="ARBA" id="ARBA00022679"/>
    </source>
</evidence>
<dbReference type="HAMAP" id="MF_00602">
    <property type="entry name" value="Prot_Arg_kinase"/>
    <property type="match status" value="1"/>
</dbReference>
<evidence type="ECO:0000256" key="2">
    <source>
        <dbReference type="ARBA" id="ARBA00022741"/>
    </source>
</evidence>
<dbReference type="EMBL" id="LITQ01000001">
    <property type="protein sequence ID" value="OAA94783.1"/>
    <property type="molecule type" value="Genomic_DNA"/>
</dbReference>
<dbReference type="NCBIfam" id="NF002194">
    <property type="entry name" value="PRK01059.1-4"/>
    <property type="match status" value="1"/>
</dbReference>
<name>A0A166UC36_9CLOT</name>
<dbReference type="EMBL" id="LROR01000050">
    <property type="protein sequence ID" value="OBR93859.1"/>
    <property type="molecule type" value="Genomic_DNA"/>
</dbReference>
<dbReference type="GO" id="GO:0004111">
    <property type="term" value="F:creatine kinase activity"/>
    <property type="evidence" value="ECO:0007669"/>
    <property type="project" value="InterPro"/>
</dbReference>
<gene>
    <name evidence="5" type="primary">mcsB</name>
    <name evidence="10" type="ORF">CLCOS_22590</name>
    <name evidence="9" type="ORF">WX73_01189</name>
</gene>
<evidence type="ECO:0000256" key="3">
    <source>
        <dbReference type="ARBA" id="ARBA00022777"/>
    </source>
</evidence>
<dbReference type="GO" id="GO:0046314">
    <property type="term" value="P:phosphocreatine biosynthetic process"/>
    <property type="evidence" value="ECO:0007669"/>
    <property type="project" value="InterPro"/>
</dbReference>
<dbReference type="Pfam" id="PF00217">
    <property type="entry name" value="ATP-gua_Ptrans"/>
    <property type="match status" value="1"/>
</dbReference>
<feature type="binding site" evidence="5 6">
    <location>
        <begin position="18"/>
        <end position="22"/>
    </location>
    <ligand>
        <name>ATP</name>
        <dbReference type="ChEBI" id="CHEBI:30616"/>
    </ligand>
</feature>
<dbReference type="AlphaFoldDB" id="A0A166UC36"/>
<protein>
    <recommendedName>
        <fullName evidence="5">Protein-arginine kinase</fullName>
        <ecNumber evidence="5">2.7.14.1</ecNumber>
    </recommendedName>
</protein>
<organism evidence="9 11">
    <name type="scientific">Clostridium coskatii</name>
    <dbReference type="NCBI Taxonomy" id="1705578"/>
    <lineage>
        <taxon>Bacteria</taxon>
        <taxon>Bacillati</taxon>
        <taxon>Bacillota</taxon>
        <taxon>Clostridia</taxon>
        <taxon>Eubacteriales</taxon>
        <taxon>Clostridiaceae</taxon>
        <taxon>Clostridium</taxon>
    </lineage>
</organism>
<reference evidence="10 12" key="2">
    <citation type="journal article" date="2016" name="Front. Microbiol.">
        <title>Industrial Acetogenic Biocatalysts: A Comparative Metabolic and Genomic Analysis.</title>
        <authorList>
            <person name="Bengelsdorf F."/>
            <person name="Poehlein A."/>
            <person name="Sonja S."/>
            <person name="Erz C."/>
            <person name="Hummel T."/>
            <person name="Hoffmeister S."/>
            <person name="Daniel R."/>
            <person name="Durre P."/>
        </authorList>
    </citation>
    <scope>NUCLEOTIDE SEQUENCE [LARGE SCALE GENOMIC DNA]</scope>
    <source>
        <strain evidence="10 12">PTA-10522</strain>
    </source>
</reference>
<comment type="similarity">
    <text evidence="5 6 7">Belongs to the ATP:guanido phosphotransferase family.</text>
</comment>
<dbReference type="GO" id="GO:0005615">
    <property type="term" value="C:extracellular space"/>
    <property type="evidence" value="ECO:0007669"/>
    <property type="project" value="TreeGrafter"/>
</dbReference>
<keyword evidence="3 5" id="KW-0418">Kinase</keyword>
<feature type="binding site" evidence="5 6">
    <location>
        <begin position="167"/>
        <end position="171"/>
    </location>
    <ligand>
        <name>ATP</name>
        <dbReference type="ChEBI" id="CHEBI:30616"/>
    </ligand>
</feature>
<dbReference type="PANTHER" id="PTHR11547:SF38">
    <property type="entry name" value="ARGININE KINASE 1-RELATED"/>
    <property type="match status" value="1"/>
</dbReference>
<dbReference type="Proteomes" id="UP000093694">
    <property type="component" value="Unassembled WGS sequence"/>
</dbReference>
<comment type="caution">
    <text evidence="5">Lacks conserved residue(s) required for the propagation of feature annotation.</text>
</comment>
<comment type="caution">
    <text evidence="9">The sequence shown here is derived from an EMBL/GenBank/DDBJ whole genome shotgun (WGS) entry which is preliminary data.</text>
</comment>
<dbReference type="InterPro" id="IPR022415">
    <property type="entry name" value="ATP-guanido_PTrfase_AS"/>
</dbReference>
<dbReference type="InterPro" id="IPR022414">
    <property type="entry name" value="ATP-guanido_PTrfase_cat"/>
</dbReference>
<dbReference type="RefSeq" id="WP_063599788.1">
    <property type="nucleotide sequence ID" value="NZ_LITQ01000001.1"/>
</dbReference>
<evidence type="ECO:0000256" key="4">
    <source>
        <dbReference type="ARBA" id="ARBA00022840"/>
    </source>
</evidence>
<dbReference type="GO" id="GO:1990424">
    <property type="term" value="F:protein arginine kinase activity"/>
    <property type="evidence" value="ECO:0007669"/>
    <property type="project" value="UniProtKB-EC"/>
</dbReference>
<sequence>MNNWTTTCDDSNGGLVISSRIRLARNLAEVPFPHKLNEEKSKEVIKLVENAFYTPSSNKDTFKTNYLWEETDNEKRNYLEKHLISKNLIDNSHKSAFIIDNQQTISIMINEEDHIRIQCITAGLNLEEVYNVSDKIDDLLEGNLKYAFDEKLGYLTACPTNIGTGLRASVMLHLPALSLNNQMNGFLNALSQVGMTVRGLYGEGSKAIGNIYQISNQVTLGRSEEEILSNLKAVVVQVTNEEKASRENLMKKFKYEVEDKIYRALGILKSAVILNVNECFKLLSDVRLGVEMGIIKNISKATLNNLLVSTQPATIQDGNEKILSAIEMNLNRAKIVKEKLNIDKVQ</sequence>
<evidence type="ECO:0000313" key="11">
    <source>
        <dbReference type="Proteomes" id="UP000077384"/>
    </source>
</evidence>
<dbReference type="Proteomes" id="UP000077384">
    <property type="component" value="Unassembled WGS sequence"/>
</dbReference>
<dbReference type="PANTHER" id="PTHR11547">
    <property type="entry name" value="ARGININE OR CREATINE KINASE"/>
    <property type="match status" value="1"/>
</dbReference>
<dbReference type="InterPro" id="IPR023660">
    <property type="entry name" value="Arg_Kinase"/>
</dbReference>
<keyword evidence="4 5" id="KW-0067">ATP-binding</keyword>
<evidence type="ECO:0000313" key="9">
    <source>
        <dbReference type="EMBL" id="OAA94783.1"/>
    </source>
</evidence>
<feature type="binding site" evidence="5 6">
    <location>
        <begin position="198"/>
        <end position="203"/>
    </location>
    <ligand>
        <name>ATP</name>
        <dbReference type="ChEBI" id="CHEBI:30616"/>
    </ligand>
</feature>
<dbReference type="CDD" id="cd07930">
    <property type="entry name" value="bacterial_phosphagen_kinase"/>
    <property type="match status" value="1"/>
</dbReference>
<dbReference type="Gene3D" id="3.30.590.10">
    <property type="entry name" value="Glutamine synthetase/guanido kinase, catalytic domain"/>
    <property type="match status" value="1"/>
</dbReference>
<feature type="binding site" evidence="5 6">
    <location>
        <position position="116"/>
    </location>
    <ligand>
        <name>ATP</name>
        <dbReference type="ChEBI" id="CHEBI:30616"/>
    </ligand>
</feature>
<dbReference type="SUPFAM" id="SSF55931">
    <property type="entry name" value="Glutamine synthetase/guanido kinase"/>
    <property type="match status" value="1"/>
</dbReference>